<reference evidence="1 2" key="1">
    <citation type="submission" date="2024-02" db="EMBL/GenBank/DDBJ databases">
        <authorList>
            <person name="Chen Y."/>
            <person name="Shah S."/>
            <person name="Dougan E. K."/>
            <person name="Thang M."/>
            <person name="Chan C."/>
        </authorList>
    </citation>
    <scope>NUCLEOTIDE SEQUENCE [LARGE SCALE GENOMIC DNA]</scope>
</reference>
<comment type="caution">
    <text evidence="1">The sequence shown here is derived from an EMBL/GenBank/DDBJ whole genome shotgun (WGS) entry which is preliminary data.</text>
</comment>
<dbReference type="SUPFAM" id="SSF53335">
    <property type="entry name" value="S-adenosyl-L-methionine-dependent methyltransferases"/>
    <property type="match status" value="1"/>
</dbReference>
<dbReference type="Proteomes" id="UP001642484">
    <property type="component" value="Unassembled WGS sequence"/>
</dbReference>
<protein>
    <submittedName>
        <fullName evidence="1">Uncharacterized protein</fullName>
    </submittedName>
</protein>
<organism evidence="1 2">
    <name type="scientific">Durusdinium trenchii</name>
    <dbReference type="NCBI Taxonomy" id="1381693"/>
    <lineage>
        <taxon>Eukaryota</taxon>
        <taxon>Sar</taxon>
        <taxon>Alveolata</taxon>
        <taxon>Dinophyceae</taxon>
        <taxon>Suessiales</taxon>
        <taxon>Symbiodiniaceae</taxon>
        <taxon>Durusdinium</taxon>
    </lineage>
</organism>
<sequence length="327" mass="36923">MRTMAMVVLLALVFMCGVVWHLVTEREELMEKLQEMTALMSEVREKLEKSEVNPAPQAPETAAKDMEVETVQKQKAEKAEAKQPEQSCKRLQEDFDLFGNGWSEDVEVFRKALAAAELQFSGGIVRNVKCAHGHTCMGSDRMSGKKHDYSTCYVKFLNKWRKIVEQSPEAFVPLLVAEIGILKGSGLAIWSDIFGCDARIHGFDMVLDNTKANMDYMKRHGAFVKNNLELHTINQMNDNTAIVEAIAAGKRFSFVVDDGYHTMKSIWLTFDSFRPSLHQSAFLYVVEDISLDELDAVKKLFKDYHVDECSADQRIIAVTPKTPKTGT</sequence>
<accession>A0ABP0HYE0</accession>
<evidence type="ECO:0000313" key="2">
    <source>
        <dbReference type="Proteomes" id="UP001642484"/>
    </source>
</evidence>
<dbReference type="InterPro" id="IPR029063">
    <property type="entry name" value="SAM-dependent_MTases_sf"/>
</dbReference>
<proteinExistence type="predicted"/>
<evidence type="ECO:0000313" key="1">
    <source>
        <dbReference type="EMBL" id="CAK8994883.1"/>
    </source>
</evidence>
<dbReference type="Gene3D" id="3.40.50.150">
    <property type="entry name" value="Vaccinia Virus protein VP39"/>
    <property type="match status" value="1"/>
</dbReference>
<keyword evidence="2" id="KW-1185">Reference proteome</keyword>
<gene>
    <name evidence="1" type="ORF">CCMP2556_LOCUS3824</name>
</gene>
<name>A0ABP0HYE0_9DINO</name>
<dbReference type="EMBL" id="CAXAMN010001525">
    <property type="protein sequence ID" value="CAK8994883.1"/>
    <property type="molecule type" value="Genomic_DNA"/>
</dbReference>